<gene>
    <name evidence="6" type="ORF">OJ962_26825</name>
</gene>
<dbReference type="PROSITE" id="PS50937">
    <property type="entry name" value="HTH_MERR_2"/>
    <property type="match status" value="1"/>
</dbReference>
<keyword evidence="1" id="KW-0678">Repressor</keyword>
<keyword evidence="4" id="KW-0804">Transcription</keyword>
<dbReference type="InterPro" id="IPR000551">
    <property type="entry name" value="MerR-type_HTH_dom"/>
</dbReference>
<keyword evidence="2" id="KW-0805">Transcription regulation</keyword>
<dbReference type="Proteomes" id="UP001147700">
    <property type="component" value="Unassembled WGS sequence"/>
</dbReference>
<evidence type="ECO:0000256" key="3">
    <source>
        <dbReference type="ARBA" id="ARBA00023125"/>
    </source>
</evidence>
<reference evidence="6" key="1">
    <citation type="submission" date="2022-10" db="EMBL/GenBank/DDBJ databases">
        <title>The WGS of Solirubrobacter sp. CPCC 204708.</title>
        <authorList>
            <person name="Jiang Z."/>
        </authorList>
    </citation>
    <scope>NUCLEOTIDE SEQUENCE</scope>
    <source>
        <strain evidence="6">CPCC 204708</strain>
    </source>
</reference>
<dbReference type="Pfam" id="PF13411">
    <property type="entry name" value="MerR_1"/>
    <property type="match status" value="1"/>
</dbReference>
<evidence type="ECO:0000313" key="7">
    <source>
        <dbReference type="Proteomes" id="UP001147700"/>
    </source>
</evidence>
<dbReference type="CDD" id="cd00592">
    <property type="entry name" value="HTH_MerR-like"/>
    <property type="match status" value="1"/>
</dbReference>
<feature type="domain" description="HTH merR-type" evidence="5">
    <location>
        <begin position="3"/>
        <end position="72"/>
    </location>
</feature>
<dbReference type="EMBL" id="JAPCID010000051">
    <property type="protein sequence ID" value="MDA0141141.1"/>
    <property type="molecule type" value="Genomic_DNA"/>
</dbReference>
<sequence length="128" mass="14689">MDALTINEAAETTGWSPRMLRYVERVGLLEPTRSAAGYRLYGPAELQRLRTLRELLDEHAIGLSDLAFALRLRRDDELRQATDAWLESEAQRPDDVASSDWLRFEQEKHEKLLAALARRIETPTPETV</sequence>
<dbReference type="PANTHER" id="PTHR30204">
    <property type="entry name" value="REDOX-CYCLING DRUG-SENSING TRANSCRIPTIONAL ACTIVATOR SOXR"/>
    <property type="match status" value="1"/>
</dbReference>
<evidence type="ECO:0000256" key="1">
    <source>
        <dbReference type="ARBA" id="ARBA00022491"/>
    </source>
</evidence>
<evidence type="ECO:0000256" key="2">
    <source>
        <dbReference type="ARBA" id="ARBA00023015"/>
    </source>
</evidence>
<protein>
    <submittedName>
        <fullName evidence="6">MerR family transcriptional regulator</fullName>
    </submittedName>
</protein>
<evidence type="ECO:0000259" key="5">
    <source>
        <dbReference type="PROSITE" id="PS50937"/>
    </source>
</evidence>
<keyword evidence="7" id="KW-1185">Reference proteome</keyword>
<dbReference type="InterPro" id="IPR047057">
    <property type="entry name" value="MerR_fam"/>
</dbReference>
<dbReference type="Gene3D" id="1.10.1660.10">
    <property type="match status" value="1"/>
</dbReference>
<proteinExistence type="predicted"/>
<name>A0ABT4RSB7_9ACTN</name>
<dbReference type="RefSeq" id="WP_202956878.1">
    <property type="nucleotide sequence ID" value="NZ_JAPCID010000051.1"/>
</dbReference>
<dbReference type="SUPFAM" id="SSF46955">
    <property type="entry name" value="Putative DNA-binding domain"/>
    <property type="match status" value="1"/>
</dbReference>
<keyword evidence="3" id="KW-0238">DNA-binding</keyword>
<evidence type="ECO:0000256" key="4">
    <source>
        <dbReference type="ARBA" id="ARBA00023163"/>
    </source>
</evidence>
<evidence type="ECO:0000313" key="6">
    <source>
        <dbReference type="EMBL" id="MDA0141141.1"/>
    </source>
</evidence>
<comment type="caution">
    <text evidence="6">The sequence shown here is derived from an EMBL/GenBank/DDBJ whole genome shotgun (WGS) entry which is preliminary data.</text>
</comment>
<dbReference type="SMART" id="SM00422">
    <property type="entry name" value="HTH_MERR"/>
    <property type="match status" value="1"/>
</dbReference>
<accession>A0ABT4RSB7</accession>
<organism evidence="6 7">
    <name type="scientific">Solirubrobacter deserti</name>
    <dbReference type="NCBI Taxonomy" id="2282478"/>
    <lineage>
        <taxon>Bacteria</taxon>
        <taxon>Bacillati</taxon>
        <taxon>Actinomycetota</taxon>
        <taxon>Thermoleophilia</taxon>
        <taxon>Solirubrobacterales</taxon>
        <taxon>Solirubrobacteraceae</taxon>
        <taxon>Solirubrobacter</taxon>
    </lineage>
</organism>
<dbReference type="InterPro" id="IPR009061">
    <property type="entry name" value="DNA-bd_dom_put_sf"/>
</dbReference>
<dbReference type="PANTHER" id="PTHR30204:SF69">
    <property type="entry name" value="MERR-FAMILY TRANSCRIPTIONAL REGULATOR"/>
    <property type="match status" value="1"/>
</dbReference>